<dbReference type="InterPro" id="IPR036412">
    <property type="entry name" value="HAD-like_sf"/>
</dbReference>
<dbReference type="AlphaFoldDB" id="A0LAB3"/>
<keyword evidence="1" id="KW-0378">Hydrolase</keyword>
<dbReference type="Proteomes" id="UP000002586">
    <property type="component" value="Chromosome"/>
</dbReference>
<dbReference type="SFLD" id="SFLDG01129">
    <property type="entry name" value="C1.5:_HAD__Beta-PGM__Phosphata"/>
    <property type="match status" value="1"/>
</dbReference>
<dbReference type="STRING" id="156889.Mmc1_2406"/>
<dbReference type="eggNOG" id="COG0637">
    <property type="taxonomic scope" value="Bacteria"/>
</dbReference>
<proteinExistence type="predicted"/>
<dbReference type="Pfam" id="PF13419">
    <property type="entry name" value="HAD_2"/>
    <property type="match status" value="1"/>
</dbReference>
<dbReference type="NCBIfam" id="TIGR01509">
    <property type="entry name" value="HAD-SF-IA-v3"/>
    <property type="match status" value="1"/>
</dbReference>
<evidence type="ECO:0000313" key="2">
    <source>
        <dbReference type="Proteomes" id="UP000002586"/>
    </source>
</evidence>
<protein>
    <submittedName>
        <fullName evidence="1">HAD-superfamily hydrolase, subfamily IA, variant 3</fullName>
    </submittedName>
</protein>
<sequence>MAQPALCLDLDGTLADSLPVMRAIYGAFLAHFGVQGCETEFQRLNGPPLREICAILQQTYGLPGSVEALQQRYSDLLKEAPQQILAADGAEQVLQRANQAGWQVWVVTSSSRSHALAWLQQVGLSGWIAGVVGGDDVQHGKPHAEPYLRALALSGAVPQHCLAVEDSVQGATAALAAGVKTLLLAKQIPASLEGMDGKLSLIPHFAALLDEGVLALPQG</sequence>
<accession>A0LAB3</accession>
<dbReference type="SUPFAM" id="SSF56784">
    <property type="entry name" value="HAD-like"/>
    <property type="match status" value="1"/>
</dbReference>
<dbReference type="Gene3D" id="3.40.50.1000">
    <property type="entry name" value="HAD superfamily/HAD-like"/>
    <property type="match status" value="1"/>
</dbReference>
<evidence type="ECO:0000313" key="1">
    <source>
        <dbReference type="EMBL" id="ABK44906.1"/>
    </source>
</evidence>
<dbReference type="RefSeq" id="WP_011714026.1">
    <property type="nucleotide sequence ID" value="NC_008576.1"/>
</dbReference>
<dbReference type="OrthoDB" id="9800058at2"/>
<gene>
    <name evidence="1" type="ordered locus">Mmc1_2406</name>
</gene>
<dbReference type="HOGENOM" id="CLU_045011_13_3_5"/>
<keyword evidence="2" id="KW-1185">Reference proteome</keyword>
<dbReference type="InterPro" id="IPR006439">
    <property type="entry name" value="HAD-SF_hydro_IA"/>
</dbReference>
<reference evidence="2" key="1">
    <citation type="journal article" date="2009" name="Appl. Environ. Microbiol.">
        <title>Complete genome sequence of the chemolithoautotrophic marine magnetotactic coccus strain MC-1.</title>
        <authorList>
            <person name="Schubbe S."/>
            <person name="Williams T.J."/>
            <person name="Xie G."/>
            <person name="Kiss H.E."/>
            <person name="Brettin T.S."/>
            <person name="Martinez D."/>
            <person name="Ross C.A."/>
            <person name="Schuler D."/>
            <person name="Cox B.L."/>
            <person name="Nealson K.H."/>
            <person name="Bazylinski D.A."/>
        </authorList>
    </citation>
    <scope>NUCLEOTIDE SEQUENCE [LARGE SCALE GENOMIC DNA]</scope>
    <source>
        <strain evidence="2">ATCC BAA-1437 / JCM 17883 / MC-1</strain>
    </source>
</reference>
<dbReference type="Gene3D" id="1.10.150.240">
    <property type="entry name" value="Putative phosphatase, domain 2"/>
    <property type="match status" value="1"/>
</dbReference>
<dbReference type="EMBL" id="CP000471">
    <property type="protein sequence ID" value="ABK44906.1"/>
    <property type="molecule type" value="Genomic_DNA"/>
</dbReference>
<dbReference type="GO" id="GO:0050308">
    <property type="term" value="F:sugar-phosphatase activity"/>
    <property type="evidence" value="ECO:0007669"/>
    <property type="project" value="TreeGrafter"/>
</dbReference>
<dbReference type="CDD" id="cd07505">
    <property type="entry name" value="HAD_BPGM-like"/>
    <property type="match status" value="1"/>
</dbReference>
<dbReference type="InterPro" id="IPR023198">
    <property type="entry name" value="PGP-like_dom2"/>
</dbReference>
<dbReference type="SFLD" id="SFLDS00003">
    <property type="entry name" value="Haloacid_Dehalogenase"/>
    <property type="match status" value="1"/>
</dbReference>
<reference evidence="1 2" key="2">
    <citation type="journal article" date="2012" name="Int. J. Syst. Evol. Microbiol.">
        <title>Magnetococcus marinus gen. nov., sp. nov., a marine, magnetotactic bacterium that represents a novel lineage (Magnetococcaceae fam. nov.; Magnetococcales ord. nov.) at the base of the Alphaproteobacteria.</title>
        <authorList>
            <person name="Bazylinski D.A."/>
            <person name="Williams T.J."/>
            <person name="Lefevre C.T."/>
            <person name="Berg R.J."/>
            <person name="Zhang C.L."/>
            <person name="Bowser S.S."/>
            <person name="Dean A.J."/>
            <person name="Beveridge T.J."/>
        </authorList>
    </citation>
    <scope>NUCLEOTIDE SEQUENCE [LARGE SCALE GENOMIC DNA]</scope>
    <source>
        <strain evidence="2">ATCC BAA-1437 / JCM 17883 / MC-1</strain>
    </source>
</reference>
<dbReference type="InterPro" id="IPR041492">
    <property type="entry name" value="HAD_2"/>
</dbReference>
<dbReference type="InterPro" id="IPR023214">
    <property type="entry name" value="HAD_sf"/>
</dbReference>
<name>A0LAB3_MAGMM</name>
<organism evidence="1 2">
    <name type="scientific">Magnetococcus marinus (strain ATCC BAA-1437 / JCM 17883 / MC-1)</name>
    <dbReference type="NCBI Taxonomy" id="156889"/>
    <lineage>
        <taxon>Bacteria</taxon>
        <taxon>Pseudomonadati</taxon>
        <taxon>Pseudomonadota</taxon>
        <taxon>Magnetococcia</taxon>
        <taxon>Magnetococcales</taxon>
        <taxon>Magnetococcaceae</taxon>
        <taxon>Magnetococcus</taxon>
    </lineage>
</organism>
<dbReference type="KEGG" id="mgm:Mmc1_2406"/>
<dbReference type="InterPro" id="IPR051806">
    <property type="entry name" value="HAD-like_SPP"/>
</dbReference>
<dbReference type="PANTHER" id="PTHR43481:SF4">
    <property type="entry name" value="GLYCEROL-1-PHOSPHATE PHOSPHOHYDROLASE 1-RELATED"/>
    <property type="match status" value="1"/>
</dbReference>
<dbReference type="PANTHER" id="PTHR43481">
    <property type="entry name" value="FRUCTOSE-1-PHOSPHATE PHOSPHATASE"/>
    <property type="match status" value="1"/>
</dbReference>